<proteinExistence type="predicted"/>
<feature type="region of interest" description="Disordered" evidence="1">
    <location>
        <begin position="1092"/>
        <end position="1166"/>
    </location>
</feature>
<feature type="region of interest" description="Disordered" evidence="1">
    <location>
        <begin position="1027"/>
        <end position="1069"/>
    </location>
</feature>
<feature type="compositionally biased region" description="Basic and acidic residues" evidence="1">
    <location>
        <begin position="1027"/>
        <end position="1050"/>
    </location>
</feature>
<evidence type="ECO:0000313" key="4">
    <source>
        <dbReference type="Proteomes" id="UP000807469"/>
    </source>
</evidence>
<feature type="compositionally biased region" description="Basic and acidic residues" evidence="1">
    <location>
        <begin position="171"/>
        <end position="187"/>
    </location>
</feature>
<feature type="region of interest" description="Disordered" evidence="1">
    <location>
        <begin position="990"/>
        <end position="1012"/>
    </location>
</feature>
<feature type="compositionally biased region" description="Basic and acidic residues" evidence="1">
    <location>
        <begin position="884"/>
        <end position="901"/>
    </location>
</feature>
<dbReference type="Pfam" id="PF09444">
    <property type="entry name" value="MRC1"/>
    <property type="match status" value="1"/>
</dbReference>
<feature type="domain" description="DNA replication checkpoint mediator MRC1" evidence="2">
    <location>
        <begin position="824"/>
        <end position="962"/>
    </location>
</feature>
<feature type="compositionally biased region" description="Acidic residues" evidence="1">
    <location>
        <begin position="826"/>
        <end position="837"/>
    </location>
</feature>
<feature type="region of interest" description="Disordered" evidence="1">
    <location>
        <begin position="515"/>
        <end position="565"/>
    </location>
</feature>
<feature type="region of interest" description="Disordered" evidence="1">
    <location>
        <begin position="300"/>
        <end position="473"/>
    </location>
</feature>
<feature type="compositionally biased region" description="Polar residues" evidence="1">
    <location>
        <begin position="144"/>
        <end position="158"/>
    </location>
</feature>
<name>A0A9P6CWM1_9AGAR</name>
<feature type="compositionally biased region" description="Basic and acidic residues" evidence="1">
    <location>
        <begin position="457"/>
        <end position="473"/>
    </location>
</feature>
<gene>
    <name evidence="3" type="ORF">BDN70DRAFT_487886</name>
</gene>
<feature type="compositionally biased region" description="Polar residues" evidence="1">
    <location>
        <begin position="117"/>
        <end position="126"/>
    </location>
</feature>
<sequence length="1166" mass="129380">MPNKISIKSRSSGKGKSLTHSRSSVPPNDLIEGPTSEPKIHHGSKTRSRVKAPTKKEQQEMFKERTRLAAGSTVSIPRENISKYTKEGFFTKIRGSSKMIPSAPILEPLPLSDPIETYSSPPTNRRASPIRAVAAASSLARTKVSASKSLRSPEGSGSDSEELPDVSNIVKEADAKRKKQELLEMKKRVVQKQSMSPDQHHQSGSDDDDLMVVNSNAKISVKEEEGRRSTKQQHVSMIRKQQMQLAHVNPSRKKEGPLLKGANGEGPSSVLLQPSIRLDQESLSRVLAVNAQLQAKEVSQKRANEWQKHGGHLPAQPAAPAEGLATTVQILAERGMKAAEANTANRMDIDADESDDADDEDWDPTLRGSASPRLVKNEENEEESEEDNDENILEEDVTMAEADDVEEAEESKVRATRRMVVVSDDEDEDTENIPPPARRYRRESSSAELPTEDEYDKENNTDLMYDRSDDKENTAVVRHTPLASGSRSIFDITASGSPEDASREWDIRNQKLVLGNSSTGKSRRPFKELLSEESPSSSHRGPSTLTQSFAARLQQASPAQDVLSPAPTLKEFRGAKLTNEKSLSGFSQLLDSADNDVFTAAPLLEPGFSDLFESTTQKQKSPAKLNKGKGKARARLDEDLSGEISLRPIDHGNTLDLTQDVYTAVNLQPPFEDGENLMRKADSIFEKEQAFLVESALHVPAKKPELYVNDHGFLTQTKPMDNSPEIYRQPPQSTFAGNTVREISPSQSRPRAPLRTLSYSSVHQPESPDQPLRRLRKNGNLSPGSDDGLTMPPPPQNAFDLLARGAAKAHKRDEKKSKRPTVDLSEFLENEAAESDEENNRFGMVVRAGDDEEDGEDLDRTLDALMDDKEMDEETVAAERVLEKFKEQEEEQDKKDQELHEAAISGRLRLKRTRGVGIDDSDEESDDDDNERARRAMKKLRKSDRGDIQDLEANEATRPFAEAYIQGLKDDDEDLSYLAMESNFDDILDDKKFSYEDEEDGDSEEEMESISPQEIARRARQMIEEEVEEPHLDPLDVSWLDKDTEDDAPRVKTVRSRQRVPVPQHDMDPLEVDGSLLHFCKPADKANAFSKQWCAQETKSRNAGTSRSVGGSAITGHARSKARTDSGSVHKGPMKKAESASTTSSRSLKPERSALSSLTDKSGLFG</sequence>
<evidence type="ECO:0000256" key="1">
    <source>
        <dbReference type="SAM" id="MobiDB-lite"/>
    </source>
</evidence>
<feature type="compositionally biased region" description="Acidic residues" evidence="1">
    <location>
        <begin position="919"/>
        <end position="930"/>
    </location>
</feature>
<feature type="compositionally biased region" description="Acidic residues" evidence="1">
    <location>
        <begin position="996"/>
        <end position="1008"/>
    </location>
</feature>
<keyword evidence="4" id="KW-1185">Reference proteome</keyword>
<comment type="caution">
    <text evidence="3">The sequence shown here is derived from an EMBL/GenBank/DDBJ whole genome shotgun (WGS) entry which is preliminary data.</text>
</comment>
<feature type="region of interest" description="Disordered" evidence="1">
    <location>
        <begin position="884"/>
        <end position="954"/>
    </location>
</feature>
<feature type="compositionally biased region" description="Polar residues" evidence="1">
    <location>
        <begin position="1092"/>
        <end position="1109"/>
    </location>
</feature>
<dbReference type="OrthoDB" id="3361281at2759"/>
<dbReference type="Proteomes" id="UP000807469">
    <property type="component" value="Unassembled WGS sequence"/>
</dbReference>
<feature type="compositionally biased region" description="Basic residues" evidence="1">
    <location>
        <begin position="41"/>
        <end position="53"/>
    </location>
</feature>
<feature type="region of interest" description="Disordered" evidence="1">
    <location>
        <begin position="614"/>
        <end position="634"/>
    </location>
</feature>
<feature type="compositionally biased region" description="Acidic residues" evidence="1">
    <location>
        <begin position="379"/>
        <end position="409"/>
    </location>
</feature>
<dbReference type="AlphaFoldDB" id="A0A9P6CWM1"/>
<reference evidence="3" key="1">
    <citation type="submission" date="2020-11" db="EMBL/GenBank/DDBJ databases">
        <authorList>
            <consortium name="DOE Joint Genome Institute"/>
            <person name="Ahrendt S."/>
            <person name="Riley R."/>
            <person name="Andreopoulos W."/>
            <person name="Labutti K."/>
            <person name="Pangilinan J."/>
            <person name="Ruiz-Duenas F.J."/>
            <person name="Barrasa J.M."/>
            <person name="Sanchez-Garcia M."/>
            <person name="Camarero S."/>
            <person name="Miyauchi S."/>
            <person name="Serrano A."/>
            <person name="Linde D."/>
            <person name="Babiker R."/>
            <person name="Drula E."/>
            <person name="Ayuso-Fernandez I."/>
            <person name="Pacheco R."/>
            <person name="Padilla G."/>
            <person name="Ferreira P."/>
            <person name="Barriuso J."/>
            <person name="Kellner H."/>
            <person name="Castanera R."/>
            <person name="Alfaro M."/>
            <person name="Ramirez L."/>
            <person name="Pisabarro A.G."/>
            <person name="Kuo A."/>
            <person name="Tritt A."/>
            <person name="Lipzen A."/>
            <person name="He G."/>
            <person name="Yan M."/>
            <person name="Ng V."/>
            <person name="Cullen D."/>
            <person name="Martin F."/>
            <person name="Rosso M.-N."/>
            <person name="Henrissat B."/>
            <person name="Hibbett D."/>
            <person name="Martinez A.T."/>
            <person name="Grigoriev I.V."/>
        </authorList>
    </citation>
    <scope>NUCLEOTIDE SEQUENCE</scope>
    <source>
        <strain evidence="3">CIRM-BRFM 674</strain>
    </source>
</reference>
<organism evidence="3 4">
    <name type="scientific">Pholiota conissans</name>
    <dbReference type="NCBI Taxonomy" id="109636"/>
    <lineage>
        <taxon>Eukaryota</taxon>
        <taxon>Fungi</taxon>
        <taxon>Dikarya</taxon>
        <taxon>Basidiomycota</taxon>
        <taxon>Agaricomycotina</taxon>
        <taxon>Agaricomycetes</taxon>
        <taxon>Agaricomycetidae</taxon>
        <taxon>Agaricales</taxon>
        <taxon>Agaricineae</taxon>
        <taxon>Strophariaceae</taxon>
        <taxon>Pholiota</taxon>
    </lineage>
</organism>
<feature type="compositionally biased region" description="Polar residues" evidence="1">
    <location>
        <begin position="539"/>
        <end position="558"/>
    </location>
</feature>
<feature type="region of interest" description="Disordered" evidence="1">
    <location>
        <begin position="1"/>
        <end position="62"/>
    </location>
</feature>
<protein>
    <recommendedName>
        <fullName evidence="2">DNA replication checkpoint mediator MRC1 domain-containing protein</fullName>
    </recommendedName>
</protein>
<feature type="region of interest" description="Disordered" evidence="1">
    <location>
        <begin position="102"/>
        <end position="270"/>
    </location>
</feature>
<evidence type="ECO:0000313" key="3">
    <source>
        <dbReference type="EMBL" id="KAF9482017.1"/>
    </source>
</evidence>
<feature type="region of interest" description="Disordered" evidence="1">
    <location>
        <begin position="717"/>
        <end position="859"/>
    </location>
</feature>
<evidence type="ECO:0000259" key="2">
    <source>
        <dbReference type="Pfam" id="PF09444"/>
    </source>
</evidence>
<feature type="compositionally biased region" description="Low complexity" evidence="1">
    <location>
        <begin position="1"/>
        <end position="10"/>
    </location>
</feature>
<dbReference type="EMBL" id="MU155171">
    <property type="protein sequence ID" value="KAF9482017.1"/>
    <property type="molecule type" value="Genomic_DNA"/>
</dbReference>
<dbReference type="InterPro" id="IPR018564">
    <property type="entry name" value="Repl_chkpnt_MRC1_dom"/>
</dbReference>
<accession>A0A9P6CWM1</accession>
<feature type="compositionally biased region" description="Acidic residues" evidence="1">
    <location>
        <begin position="350"/>
        <end position="363"/>
    </location>
</feature>
<feature type="compositionally biased region" description="Polar residues" evidence="1">
    <location>
        <begin position="232"/>
        <end position="244"/>
    </location>
</feature>